<dbReference type="Pfam" id="PF00440">
    <property type="entry name" value="TetR_N"/>
    <property type="match status" value="1"/>
</dbReference>
<keyword evidence="1" id="KW-0805">Transcription regulation</keyword>
<dbReference type="FunFam" id="1.10.10.60:FF:000141">
    <property type="entry name" value="TetR family transcriptional regulator"/>
    <property type="match status" value="1"/>
</dbReference>
<dbReference type="PANTHER" id="PTHR30055">
    <property type="entry name" value="HTH-TYPE TRANSCRIPTIONAL REGULATOR RUTR"/>
    <property type="match status" value="1"/>
</dbReference>
<organism evidence="6 7">
    <name type="scientific">Alsobacter soli</name>
    <dbReference type="NCBI Taxonomy" id="2109933"/>
    <lineage>
        <taxon>Bacteria</taxon>
        <taxon>Pseudomonadati</taxon>
        <taxon>Pseudomonadota</taxon>
        <taxon>Alphaproteobacteria</taxon>
        <taxon>Hyphomicrobiales</taxon>
        <taxon>Alsobacteraceae</taxon>
        <taxon>Alsobacter</taxon>
    </lineage>
</organism>
<dbReference type="InterPro" id="IPR050109">
    <property type="entry name" value="HTH-type_TetR-like_transc_reg"/>
</dbReference>
<dbReference type="Pfam" id="PF14246">
    <property type="entry name" value="TetR_C_7"/>
    <property type="match status" value="1"/>
</dbReference>
<dbReference type="InterPro" id="IPR009057">
    <property type="entry name" value="Homeodomain-like_sf"/>
</dbReference>
<keyword evidence="7" id="KW-1185">Reference proteome</keyword>
<dbReference type="PROSITE" id="PS01081">
    <property type="entry name" value="HTH_TETR_1"/>
    <property type="match status" value="1"/>
</dbReference>
<dbReference type="InterPro" id="IPR036271">
    <property type="entry name" value="Tet_transcr_reg_TetR-rel_C_sf"/>
</dbReference>
<sequence>MTTTNGQESARGKASRGERRRAEILQAAAEVFVRSGYAGATVDEIANVAQASKATIYSFFGDKAALFAAVIVERAESVLALDLGASGGDVEAALARFARRYIAAVLSPEILGLYRLVIAEGPRFPDIARAFFSGGPERIAAQLGAQFERWRAAGLLAVDDPLREATRFLETLRGDLHLRALAGLLSEPPEREVALRIAEALSRIDFTPPGVPIAPKPAR</sequence>
<accession>A0A2T1HN51</accession>
<dbReference type="InterPro" id="IPR039536">
    <property type="entry name" value="TetR_C_Proteobacteria"/>
</dbReference>
<dbReference type="EMBL" id="PVZS01000032">
    <property type="protein sequence ID" value="PSC03072.1"/>
    <property type="molecule type" value="Genomic_DNA"/>
</dbReference>
<keyword evidence="2 4" id="KW-0238">DNA-binding</keyword>
<protein>
    <submittedName>
        <fullName evidence="6">TetR/AcrR family transcriptional regulator</fullName>
    </submittedName>
</protein>
<comment type="caution">
    <text evidence="6">The sequence shown here is derived from an EMBL/GenBank/DDBJ whole genome shotgun (WGS) entry which is preliminary data.</text>
</comment>
<evidence type="ECO:0000256" key="3">
    <source>
        <dbReference type="ARBA" id="ARBA00023163"/>
    </source>
</evidence>
<evidence type="ECO:0000259" key="5">
    <source>
        <dbReference type="PROSITE" id="PS50977"/>
    </source>
</evidence>
<reference evidence="7" key="1">
    <citation type="submission" date="2018-03" db="EMBL/GenBank/DDBJ databases">
        <authorList>
            <person name="Sun L."/>
            <person name="Liu H."/>
            <person name="Chen W."/>
            <person name="Huang K."/>
            <person name="Liu W."/>
            <person name="Gao X."/>
        </authorList>
    </citation>
    <scope>NUCLEOTIDE SEQUENCE [LARGE SCALE GENOMIC DNA]</scope>
    <source>
        <strain evidence="7">SH9</strain>
    </source>
</reference>
<feature type="domain" description="HTH tetR-type" evidence="5">
    <location>
        <begin position="18"/>
        <end position="78"/>
    </location>
</feature>
<evidence type="ECO:0000313" key="7">
    <source>
        <dbReference type="Proteomes" id="UP000239772"/>
    </source>
</evidence>
<evidence type="ECO:0000313" key="6">
    <source>
        <dbReference type="EMBL" id="PSC03072.1"/>
    </source>
</evidence>
<evidence type="ECO:0000256" key="1">
    <source>
        <dbReference type="ARBA" id="ARBA00023015"/>
    </source>
</evidence>
<dbReference type="PANTHER" id="PTHR30055:SF146">
    <property type="entry name" value="HTH-TYPE TRANSCRIPTIONAL DUAL REGULATOR CECR"/>
    <property type="match status" value="1"/>
</dbReference>
<feature type="DNA-binding region" description="H-T-H motif" evidence="4">
    <location>
        <begin position="41"/>
        <end position="60"/>
    </location>
</feature>
<dbReference type="Gene3D" id="1.10.10.60">
    <property type="entry name" value="Homeodomain-like"/>
    <property type="match status" value="1"/>
</dbReference>
<dbReference type="RefSeq" id="WP_106339581.1">
    <property type="nucleotide sequence ID" value="NZ_PVZS01000032.1"/>
</dbReference>
<dbReference type="PROSITE" id="PS50977">
    <property type="entry name" value="HTH_TETR_2"/>
    <property type="match status" value="1"/>
</dbReference>
<dbReference type="Proteomes" id="UP000239772">
    <property type="component" value="Unassembled WGS sequence"/>
</dbReference>
<dbReference type="AlphaFoldDB" id="A0A2T1HN51"/>
<dbReference type="Gene3D" id="1.10.357.10">
    <property type="entry name" value="Tetracycline Repressor, domain 2"/>
    <property type="match status" value="1"/>
</dbReference>
<dbReference type="InterPro" id="IPR001647">
    <property type="entry name" value="HTH_TetR"/>
</dbReference>
<dbReference type="InterPro" id="IPR023772">
    <property type="entry name" value="DNA-bd_HTH_TetR-type_CS"/>
</dbReference>
<gene>
    <name evidence="6" type="ORF">SLNSH_20835</name>
</gene>
<evidence type="ECO:0000256" key="4">
    <source>
        <dbReference type="PROSITE-ProRule" id="PRU00335"/>
    </source>
</evidence>
<dbReference type="GO" id="GO:0003700">
    <property type="term" value="F:DNA-binding transcription factor activity"/>
    <property type="evidence" value="ECO:0007669"/>
    <property type="project" value="TreeGrafter"/>
</dbReference>
<dbReference type="SUPFAM" id="SSF48498">
    <property type="entry name" value="Tetracyclin repressor-like, C-terminal domain"/>
    <property type="match status" value="1"/>
</dbReference>
<evidence type="ECO:0000256" key="2">
    <source>
        <dbReference type="ARBA" id="ARBA00023125"/>
    </source>
</evidence>
<dbReference type="PRINTS" id="PR00455">
    <property type="entry name" value="HTHTETR"/>
</dbReference>
<dbReference type="GO" id="GO:0000976">
    <property type="term" value="F:transcription cis-regulatory region binding"/>
    <property type="evidence" value="ECO:0007669"/>
    <property type="project" value="TreeGrafter"/>
</dbReference>
<dbReference type="SUPFAM" id="SSF46689">
    <property type="entry name" value="Homeodomain-like"/>
    <property type="match status" value="1"/>
</dbReference>
<keyword evidence="3" id="KW-0804">Transcription</keyword>
<proteinExistence type="predicted"/>
<name>A0A2T1HN51_9HYPH</name>